<dbReference type="GO" id="GO:0015940">
    <property type="term" value="P:pantothenate biosynthetic process"/>
    <property type="evidence" value="ECO:0007669"/>
    <property type="project" value="UniProtKB-UniRule"/>
</dbReference>
<reference evidence="9 10" key="1">
    <citation type="submission" date="2019-02" db="EMBL/GenBank/DDBJ databases">
        <title>Deep-cultivation of Planctomycetes and their phenomic and genomic characterization uncovers novel biology.</title>
        <authorList>
            <person name="Wiegand S."/>
            <person name="Jogler M."/>
            <person name="Boedeker C."/>
            <person name="Pinto D."/>
            <person name="Vollmers J."/>
            <person name="Rivas-Marin E."/>
            <person name="Kohn T."/>
            <person name="Peeters S.H."/>
            <person name="Heuer A."/>
            <person name="Rast P."/>
            <person name="Oberbeckmann S."/>
            <person name="Bunk B."/>
            <person name="Jeske O."/>
            <person name="Meyerdierks A."/>
            <person name="Storesund J.E."/>
            <person name="Kallscheuer N."/>
            <person name="Luecker S."/>
            <person name="Lage O.M."/>
            <person name="Pohl T."/>
            <person name="Merkel B.J."/>
            <person name="Hornburger P."/>
            <person name="Mueller R.-W."/>
            <person name="Bruemmer F."/>
            <person name="Labrenz M."/>
            <person name="Spormann A.M."/>
            <person name="Op Den Camp H."/>
            <person name="Overmann J."/>
            <person name="Amann R."/>
            <person name="Jetten M.S.M."/>
            <person name="Mascher T."/>
            <person name="Medema M.H."/>
            <person name="Devos D.P."/>
            <person name="Kaster A.-K."/>
            <person name="Ovreas L."/>
            <person name="Rohde M."/>
            <person name="Galperin M.Y."/>
            <person name="Jogler C."/>
        </authorList>
    </citation>
    <scope>NUCLEOTIDE SEQUENCE [LARGE SCALE GENOMIC DNA]</scope>
    <source>
        <strain evidence="9 10">Poly51</strain>
    </source>
</reference>
<feature type="active site" description="Proton donor" evidence="8">
    <location>
        <position position="37"/>
    </location>
</feature>
<dbReference type="GO" id="GO:0005524">
    <property type="term" value="F:ATP binding"/>
    <property type="evidence" value="ECO:0007669"/>
    <property type="project" value="UniProtKB-KW"/>
</dbReference>
<evidence type="ECO:0000256" key="5">
    <source>
        <dbReference type="ARBA" id="ARBA00022741"/>
    </source>
</evidence>
<keyword evidence="5 8" id="KW-0547">Nucleotide-binding</keyword>
<keyword evidence="10" id="KW-1185">Reference proteome</keyword>
<sequence>MQILSTGDQARQWVSSIRRRSETVGLVPTMGALHDGHVSLVRQSASLCDHTIVTIFVNPTQFAPGEDLDKYPRTFDADSRAVEAAGATAIFAPSNNEMYPDGYSTFVEPPAVAQPLDGVFRPGHFRGVATVVAKLFHLIPATHAIFGSKDYQQWKVIEAMVRDLNFGIQIIAGETVRDPDGLAMSSRNRYLSSDERQAALTLSKALRTAKQMADHGDQSIANIESAMREVLKPVDELQYAEVVDAHTLQRIDDLSRPAQALIAARIGTTRLIDNCRLN</sequence>
<evidence type="ECO:0000256" key="1">
    <source>
        <dbReference type="ARBA" id="ARBA00004990"/>
    </source>
</evidence>
<dbReference type="Gene3D" id="3.40.50.620">
    <property type="entry name" value="HUPs"/>
    <property type="match status" value="1"/>
</dbReference>
<evidence type="ECO:0000256" key="2">
    <source>
        <dbReference type="ARBA" id="ARBA00009256"/>
    </source>
</evidence>
<dbReference type="PANTHER" id="PTHR21299:SF1">
    <property type="entry name" value="PANTOATE--BETA-ALANINE LIGASE"/>
    <property type="match status" value="1"/>
</dbReference>
<feature type="binding site" evidence="8">
    <location>
        <begin position="184"/>
        <end position="187"/>
    </location>
    <ligand>
        <name>ATP</name>
        <dbReference type="ChEBI" id="CHEBI:30616"/>
    </ligand>
</feature>
<dbReference type="AlphaFoldDB" id="A0A5C6FJT3"/>
<name>A0A5C6FJT3_9BACT</name>
<organism evidence="9 10">
    <name type="scientific">Rubripirellula tenax</name>
    <dbReference type="NCBI Taxonomy" id="2528015"/>
    <lineage>
        <taxon>Bacteria</taxon>
        <taxon>Pseudomonadati</taxon>
        <taxon>Planctomycetota</taxon>
        <taxon>Planctomycetia</taxon>
        <taxon>Pirellulales</taxon>
        <taxon>Pirellulaceae</taxon>
        <taxon>Rubripirellula</taxon>
    </lineage>
</organism>
<dbReference type="InterPro" id="IPR003721">
    <property type="entry name" value="Pantoate_ligase"/>
</dbReference>
<dbReference type="CDD" id="cd00560">
    <property type="entry name" value="PanC"/>
    <property type="match status" value="1"/>
</dbReference>
<feature type="binding site" evidence="8">
    <location>
        <begin position="30"/>
        <end position="37"/>
    </location>
    <ligand>
        <name>ATP</name>
        <dbReference type="ChEBI" id="CHEBI:30616"/>
    </ligand>
</feature>
<dbReference type="SUPFAM" id="SSF52374">
    <property type="entry name" value="Nucleotidylyl transferase"/>
    <property type="match status" value="1"/>
</dbReference>
<evidence type="ECO:0000256" key="7">
    <source>
        <dbReference type="ARBA" id="ARBA00048258"/>
    </source>
</evidence>
<proteinExistence type="inferred from homology"/>
<dbReference type="Proteomes" id="UP000318288">
    <property type="component" value="Unassembled WGS sequence"/>
</dbReference>
<accession>A0A5C6FJT3</accession>
<comment type="catalytic activity">
    <reaction evidence="7 8">
        <text>(R)-pantoate + beta-alanine + ATP = (R)-pantothenate + AMP + diphosphate + H(+)</text>
        <dbReference type="Rhea" id="RHEA:10912"/>
        <dbReference type="ChEBI" id="CHEBI:15378"/>
        <dbReference type="ChEBI" id="CHEBI:15980"/>
        <dbReference type="ChEBI" id="CHEBI:29032"/>
        <dbReference type="ChEBI" id="CHEBI:30616"/>
        <dbReference type="ChEBI" id="CHEBI:33019"/>
        <dbReference type="ChEBI" id="CHEBI:57966"/>
        <dbReference type="ChEBI" id="CHEBI:456215"/>
        <dbReference type="EC" id="6.3.2.1"/>
    </reaction>
</comment>
<comment type="subunit">
    <text evidence="8">Homodimer.</text>
</comment>
<evidence type="ECO:0000313" key="10">
    <source>
        <dbReference type="Proteomes" id="UP000318288"/>
    </source>
</evidence>
<dbReference type="Pfam" id="PF02569">
    <property type="entry name" value="Pantoate_ligase"/>
    <property type="match status" value="1"/>
</dbReference>
<feature type="binding site" evidence="8">
    <location>
        <position position="61"/>
    </location>
    <ligand>
        <name>beta-alanine</name>
        <dbReference type="ChEBI" id="CHEBI:57966"/>
    </ligand>
</feature>
<feature type="binding site" evidence="8">
    <location>
        <position position="61"/>
    </location>
    <ligand>
        <name>(R)-pantoate</name>
        <dbReference type="ChEBI" id="CHEBI:15980"/>
    </ligand>
</feature>
<keyword evidence="4 8" id="KW-0566">Pantothenate biosynthesis</keyword>
<feature type="binding site" evidence="8">
    <location>
        <begin position="147"/>
        <end position="150"/>
    </location>
    <ligand>
        <name>ATP</name>
        <dbReference type="ChEBI" id="CHEBI:30616"/>
    </ligand>
</feature>
<dbReference type="GO" id="GO:0005829">
    <property type="term" value="C:cytosol"/>
    <property type="evidence" value="ECO:0007669"/>
    <property type="project" value="TreeGrafter"/>
</dbReference>
<protein>
    <recommendedName>
        <fullName evidence="8">Pantothenate synthetase</fullName>
        <shortName evidence="8">PS</shortName>
        <ecNumber evidence="8">6.3.2.1</ecNumber>
    </recommendedName>
    <alternativeName>
        <fullName evidence="8">Pantoate--beta-alanine ligase</fullName>
    </alternativeName>
    <alternativeName>
        <fullName evidence="8">Pantoate-activating enzyme</fullName>
    </alternativeName>
</protein>
<dbReference type="EMBL" id="SJPW01000001">
    <property type="protein sequence ID" value="TWU60004.1"/>
    <property type="molecule type" value="Genomic_DNA"/>
</dbReference>
<keyword evidence="3 8" id="KW-0436">Ligase</keyword>
<evidence type="ECO:0000313" key="9">
    <source>
        <dbReference type="EMBL" id="TWU60004.1"/>
    </source>
</evidence>
<keyword evidence="6 8" id="KW-0067">ATP-binding</keyword>
<dbReference type="NCBIfam" id="TIGR00125">
    <property type="entry name" value="cyt_tran_rel"/>
    <property type="match status" value="1"/>
</dbReference>
<dbReference type="Gene3D" id="3.30.1300.10">
    <property type="entry name" value="Pantoate-beta-alanine ligase, C-terminal domain"/>
    <property type="match status" value="1"/>
</dbReference>
<dbReference type="RefSeq" id="WP_146453553.1">
    <property type="nucleotide sequence ID" value="NZ_SJPW01000001.1"/>
</dbReference>
<comment type="similarity">
    <text evidence="2 8">Belongs to the pantothenate synthetase family.</text>
</comment>
<gene>
    <name evidence="8 9" type="primary">panC</name>
    <name evidence="9" type="ORF">Poly51_02770</name>
</gene>
<dbReference type="GO" id="GO:0004592">
    <property type="term" value="F:pantoate-beta-alanine ligase activity"/>
    <property type="evidence" value="ECO:0007669"/>
    <property type="project" value="UniProtKB-UniRule"/>
</dbReference>
<comment type="caution">
    <text evidence="9">The sequence shown here is derived from an EMBL/GenBank/DDBJ whole genome shotgun (WGS) entry which is preliminary data.</text>
</comment>
<evidence type="ECO:0000256" key="8">
    <source>
        <dbReference type="HAMAP-Rule" id="MF_00158"/>
    </source>
</evidence>
<dbReference type="NCBIfam" id="TIGR00018">
    <property type="entry name" value="panC"/>
    <property type="match status" value="1"/>
</dbReference>
<dbReference type="InterPro" id="IPR014729">
    <property type="entry name" value="Rossmann-like_a/b/a_fold"/>
</dbReference>
<evidence type="ECO:0000256" key="4">
    <source>
        <dbReference type="ARBA" id="ARBA00022655"/>
    </source>
</evidence>
<dbReference type="HAMAP" id="MF_00158">
    <property type="entry name" value="PanC"/>
    <property type="match status" value="1"/>
</dbReference>
<dbReference type="PANTHER" id="PTHR21299">
    <property type="entry name" value="CYTIDYLATE KINASE/PANTOATE-BETA-ALANINE LIGASE"/>
    <property type="match status" value="1"/>
</dbReference>
<comment type="miscellaneous">
    <text evidence="8">The reaction proceeds by a bi uni uni bi ping pong mechanism.</text>
</comment>
<feature type="binding site" evidence="8">
    <location>
        <position position="176"/>
    </location>
    <ligand>
        <name>ATP</name>
        <dbReference type="ChEBI" id="CHEBI:30616"/>
    </ligand>
</feature>
<comment type="subcellular location">
    <subcellularLocation>
        <location evidence="8">Cytoplasm</location>
    </subcellularLocation>
</comment>
<evidence type="ECO:0000256" key="6">
    <source>
        <dbReference type="ARBA" id="ARBA00022840"/>
    </source>
</evidence>
<dbReference type="InterPro" id="IPR004821">
    <property type="entry name" value="Cyt_trans-like"/>
</dbReference>
<keyword evidence="8" id="KW-0963">Cytoplasm</keyword>
<comment type="function">
    <text evidence="8">Catalyzes the condensation of pantoate with beta-alanine in an ATP-dependent reaction via a pantoyl-adenylate intermediate.</text>
</comment>
<dbReference type="FunFam" id="3.40.50.620:FF:000013">
    <property type="entry name" value="Pantothenate synthetase"/>
    <property type="match status" value="1"/>
</dbReference>
<dbReference type="InterPro" id="IPR042176">
    <property type="entry name" value="Pantoate_ligase_C"/>
</dbReference>
<dbReference type="OrthoDB" id="9773087at2"/>
<comment type="pathway">
    <text evidence="1 8">Cofactor biosynthesis; (R)-pantothenate biosynthesis; (R)-pantothenate from (R)-pantoate and beta-alanine: step 1/1.</text>
</comment>
<feature type="binding site" evidence="8">
    <location>
        <position position="153"/>
    </location>
    <ligand>
        <name>(R)-pantoate</name>
        <dbReference type="ChEBI" id="CHEBI:15980"/>
    </ligand>
</feature>
<dbReference type="EC" id="6.3.2.1" evidence="8"/>
<evidence type="ECO:0000256" key="3">
    <source>
        <dbReference type="ARBA" id="ARBA00022598"/>
    </source>
</evidence>
<dbReference type="UniPathway" id="UPA00028">
    <property type="reaction ID" value="UER00005"/>
</dbReference>